<name>C5LV02_PERM5</name>
<dbReference type="PANTHER" id="PTHR10794:SF63">
    <property type="entry name" value="ALPHA_BETA HYDROLASE 1, ISOFORM A"/>
    <property type="match status" value="1"/>
</dbReference>
<dbReference type="PANTHER" id="PTHR10794">
    <property type="entry name" value="ABHYDROLASE DOMAIN-CONTAINING PROTEIN"/>
    <property type="match status" value="1"/>
</dbReference>
<dbReference type="PIRSF" id="PIRSF005211">
    <property type="entry name" value="Ab_hydro_YheT"/>
    <property type="match status" value="1"/>
</dbReference>
<dbReference type="EMBL" id="GG685707">
    <property type="protein sequence ID" value="EEQ99440.1"/>
    <property type="molecule type" value="Genomic_DNA"/>
</dbReference>
<feature type="domain" description="Serine aminopeptidase S33" evidence="3">
    <location>
        <begin position="91"/>
        <end position="317"/>
    </location>
</feature>
<dbReference type="GO" id="GO:0047372">
    <property type="term" value="F:monoacylglycerol lipase activity"/>
    <property type="evidence" value="ECO:0007669"/>
    <property type="project" value="TreeGrafter"/>
</dbReference>
<evidence type="ECO:0000313" key="5">
    <source>
        <dbReference type="Proteomes" id="UP000007800"/>
    </source>
</evidence>
<dbReference type="SUPFAM" id="SSF53474">
    <property type="entry name" value="alpha/beta-Hydrolases"/>
    <property type="match status" value="1"/>
</dbReference>
<protein>
    <submittedName>
        <fullName evidence="4">Embryogenesis-associated protein EMB8, putative</fullName>
    </submittedName>
</protein>
<keyword evidence="5" id="KW-1185">Reference proteome</keyword>
<evidence type="ECO:0000259" key="3">
    <source>
        <dbReference type="Pfam" id="PF12146"/>
    </source>
</evidence>
<dbReference type="InterPro" id="IPR029058">
    <property type="entry name" value="AB_hydrolase_fold"/>
</dbReference>
<sequence>ITPGIRGGDPKDTTGFVGLINTTLKERYDANHLTPYVLNGHWATALLWLVVDYKKKPQLRRRWFKTDDTTPKHPQSIALDWCLPEGEPNREVKGIYLALHGLNGGSGEGYVVDLYNTAVPQGYAVCTMISRGLSDTPCSGGPDDAFSGARVTDAYKAIQICHKAAGSGVPLMLVGYSMGGIVAANTVAKYGHELRDKLSSCVGISGGTRLFENYDYLPARELWHPMMAEELKESVIGPMVKRTGFKPKDPQWYTMPMGVVELDAEISAPAHGFASLEDYYHGCSATSEKTSEGGKNICIPTLCVHAYDDPVIHVDSSALIPPTASKYLFSLVTPNGGHVGWPQGWVPSKTAFNWITATVMAFSSVVADNKDLLLKY</sequence>
<comment type="similarity">
    <text evidence="1">Belongs to the AB hydrolase superfamily. AB hydrolase 4 family.</text>
</comment>
<dbReference type="InterPro" id="IPR022742">
    <property type="entry name" value="Hydrolase_4"/>
</dbReference>
<dbReference type="Gene3D" id="3.40.50.1820">
    <property type="entry name" value="alpha/beta hydrolase"/>
    <property type="match status" value="1"/>
</dbReference>
<dbReference type="GO" id="GO:0034338">
    <property type="term" value="F:short-chain carboxylesterase activity"/>
    <property type="evidence" value="ECO:0007669"/>
    <property type="project" value="TreeGrafter"/>
</dbReference>
<dbReference type="InterPro" id="IPR012020">
    <property type="entry name" value="ABHD4"/>
</dbReference>
<proteinExistence type="inferred from homology"/>
<dbReference type="AlphaFoldDB" id="C5LV02"/>
<feature type="non-terminal residue" evidence="4">
    <location>
        <position position="1"/>
    </location>
</feature>
<evidence type="ECO:0000313" key="4">
    <source>
        <dbReference type="EMBL" id="EEQ99440.1"/>
    </source>
</evidence>
<dbReference type="Pfam" id="PF12146">
    <property type="entry name" value="Hydrolase_4"/>
    <property type="match status" value="1"/>
</dbReference>
<feature type="active site" description="Charge relay system" evidence="2">
    <location>
        <position position="309"/>
    </location>
</feature>
<dbReference type="OrthoDB" id="247542at2759"/>
<evidence type="ECO:0000256" key="1">
    <source>
        <dbReference type="ARBA" id="ARBA00010884"/>
    </source>
</evidence>
<feature type="active site" description="Charge relay system" evidence="2">
    <location>
        <position position="338"/>
    </location>
</feature>
<dbReference type="ESTHER" id="perm5-c5kw05">
    <property type="family name" value="abh_upf0017"/>
</dbReference>
<organism evidence="5">
    <name type="scientific">Perkinsus marinus (strain ATCC 50983 / TXsc)</name>
    <dbReference type="NCBI Taxonomy" id="423536"/>
    <lineage>
        <taxon>Eukaryota</taxon>
        <taxon>Sar</taxon>
        <taxon>Alveolata</taxon>
        <taxon>Perkinsozoa</taxon>
        <taxon>Perkinsea</taxon>
        <taxon>Perkinsida</taxon>
        <taxon>Perkinsidae</taxon>
        <taxon>Perkinsus</taxon>
    </lineage>
</organism>
<dbReference type="RefSeq" id="XP_002766723.1">
    <property type="nucleotide sequence ID" value="XM_002766677.1"/>
</dbReference>
<dbReference type="Proteomes" id="UP000007800">
    <property type="component" value="Unassembled WGS sequence"/>
</dbReference>
<evidence type="ECO:0000256" key="2">
    <source>
        <dbReference type="PIRSR" id="PIRSR005211-1"/>
    </source>
</evidence>
<feature type="active site" description="Charge relay system" evidence="2">
    <location>
        <position position="177"/>
    </location>
</feature>
<dbReference type="InterPro" id="IPR050960">
    <property type="entry name" value="AB_hydrolase_4_sf"/>
</dbReference>
<dbReference type="OMA" id="MINRGAC"/>
<accession>C5LV02</accession>
<gene>
    <name evidence="4" type="ORF">Pmar_PMAR010598</name>
</gene>
<dbReference type="InParanoid" id="C5LV02"/>
<dbReference type="GeneID" id="9045799"/>
<reference evidence="4 5" key="1">
    <citation type="submission" date="2008-07" db="EMBL/GenBank/DDBJ databases">
        <authorList>
            <person name="El-Sayed N."/>
            <person name="Caler E."/>
            <person name="Inman J."/>
            <person name="Amedeo P."/>
            <person name="Hass B."/>
            <person name="Wortman J."/>
        </authorList>
    </citation>
    <scope>NUCLEOTIDE SEQUENCE [LARGE SCALE GENOMIC DNA]</scope>
    <source>
        <strain evidence="5">ATCC 50983 / TXsc</strain>
    </source>
</reference>